<evidence type="ECO:0000313" key="3">
    <source>
        <dbReference type="Proteomes" id="UP001218188"/>
    </source>
</evidence>
<name>A0AAD6SK61_9AGAR</name>
<evidence type="ECO:0000256" key="1">
    <source>
        <dbReference type="SAM" id="MobiDB-lite"/>
    </source>
</evidence>
<dbReference type="AlphaFoldDB" id="A0AAD6SK61"/>
<proteinExistence type="predicted"/>
<feature type="region of interest" description="Disordered" evidence="1">
    <location>
        <begin position="42"/>
        <end position="63"/>
    </location>
</feature>
<evidence type="ECO:0000313" key="2">
    <source>
        <dbReference type="EMBL" id="KAJ7029098.1"/>
    </source>
</evidence>
<keyword evidence="3" id="KW-1185">Reference proteome</keyword>
<protein>
    <submittedName>
        <fullName evidence="2">Uncharacterized protein</fullName>
    </submittedName>
</protein>
<comment type="caution">
    <text evidence="2">The sequence shown here is derived from an EMBL/GenBank/DDBJ whole genome shotgun (WGS) entry which is preliminary data.</text>
</comment>
<reference evidence="2" key="1">
    <citation type="submission" date="2023-03" db="EMBL/GenBank/DDBJ databases">
        <title>Massive genome expansion in bonnet fungi (Mycena s.s.) driven by repeated elements and novel gene families across ecological guilds.</title>
        <authorList>
            <consortium name="Lawrence Berkeley National Laboratory"/>
            <person name="Harder C.B."/>
            <person name="Miyauchi S."/>
            <person name="Viragh M."/>
            <person name="Kuo A."/>
            <person name="Thoen E."/>
            <person name="Andreopoulos B."/>
            <person name="Lu D."/>
            <person name="Skrede I."/>
            <person name="Drula E."/>
            <person name="Henrissat B."/>
            <person name="Morin E."/>
            <person name="Kohler A."/>
            <person name="Barry K."/>
            <person name="LaButti K."/>
            <person name="Morin E."/>
            <person name="Salamov A."/>
            <person name="Lipzen A."/>
            <person name="Mereny Z."/>
            <person name="Hegedus B."/>
            <person name="Baldrian P."/>
            <person name="Stursova M."/>
            <person name="Weitz H."/>
            <person name="Taylor A."/>
            <person name="Grigoriev I.V."/>
            <person name="Nagy L.G."/>
            <person name="Martin F."/>
            <person name="Kauserud H."/>
        </authorList>
    </citation>
    <scope>NUCLEOTIDE SEQUENCE</scope>
    <source>
        <strain evidence="2">CBHHK200</strain>
    </source>
</reference>
<gene>
    <name evidence="2" type="ORF">C8F04DRAFT_1289065</name>
</gene>
<dbReference type="EMBL" id="JARJCM010000105">
    <property type="protein sequence ID" value="KAJ7029098.1"/>
    <property type="molecule type" value="Genomic_DNA"/>
</dbReference>
<feature type="region of interest" description="Disordered" evidence="1">
    <location>
        <begin position="1"/>
        <end position="24"/>
    </location>
</feature>
<accession>A0AAD6SK61</accession>
<dbReference type="Proteomes" id="UP001218188">
    <property type="component" value="Unassembled WGS sequence"/>
</dbReference>
<sequence>MSRTNLKLKKCSDKPNPPNVGSASEEVAVKYDALALVKRCQRRTSSVVPHRRKERPRPTQQLSTRETTIVTTGDGTVPVIPAKQIDCWGTTPPYKCQGEAAKILDCLAEKWDPRVNVNQPNPELTTEELTANAEAIISKEDIIFDPKIAIHRLEDGYRVFCDSRSNAPPTHQLDPLEGEDEPSDEIVFIGNFTEVNDDTKHLSAGNIWYSPEDARNSPVRVSNHLASKEAGAAAAILYAIQNSPREVSLHFRIQSKRILHSLTKGLEEYENRGWLGIADSILLRAITAALGGRGTRCFLREAGELDRNDMSKADELAKIGMVNDPPAPLSTDMIYPTTL</sequence>
<organism evidence="2 3">
    <name type="scientific">Mycena alexandri</name>
    <dbReference type="NCBI Taxonomy" id="1745969"/>
    <lineage>
        <taxon>Eukaryota</taxon>
        <taxon>Fungi</taxon>
        <taxon>Dikarya</taxon>
        <taxon>Basidiomycota</taxon>
        <taxon>Agaricomycotina</taxon>
        <taxon>Agaricomycetes</taxon>
        <taxon>Agaricomycetidae</taxon>
        <taxon>Agaricales</taxon>
        <taxon>Marasmiineae</taxon>
        <taxon>Mycenaceae</taxon>
        <taxon>Mycena</taxon>
    </lineage>
</organism>